<keyword evidence="2" id="KW-0342">GTP-binding</keyword>
<dbReference type="PANTHER" id="PTHR23115">
    <property type="entry name" value="TRANSLATION FACTOR"/>
    <property type="match status" value="1"/>
</dbReference>
<evidence type="ECO:0000256" key="2">
    <source>
        <dbReference type="ARBA" id="ARBA00023134"/>
    </source>
</evidence>
<dbReference type="PROSITE" id="PS51722">
    <property type="entry name" value="G_TR_2"/>
    <property type="match status" value="1"/>
</dbReference>
<dbReference type="InterPro" id="IPR031157">
    <property type="entry name" value="G_TR_CS"/>
</dbReference>
<dbReference type="InterPro" id="IPR009000">
    <property type="entry name" value="Transl_B-barrel_sf"/>
</dbReference>
<dbReference type="GO" id="GO:0005525">
    <property type="term" value="F:GTP binding"/>
    <property type="evidence" value="ECO:0007669"/>
    <property type="project" value="UniProtKB-KW"/>
</dbReference>
<feature type="domain" description="Tr-type G" evidence="3">
    <location>
        <begin position="5"/>
        <end position="290"/>
    </location>
</feature>
<dbReference type="PRINTS" id="PR00315">
    <property type="entry name" value="ELONGATNFCT"/>
</dbReference>
<dbReference type="eggNOG" id="KOG0052">
    <property type="taxonomic scope" value="Eukaryota"/>
</dbReference>
<evidence type="ECO:0000256" key="1">
    <source>
        <dbReference type="ARBA" id="ARBA00022741"/>
    </source>
</evidence>
<evidence type="ECO:0000313" key="5">
    <source>
        <dbReference type="Proteomes" id="UP000010552"/>
    </source>
</evidence>
<protein>
    <submittedName>
        <fullName evidence="4">Elongation factor 1-alpha</fullName>
    </submittedName>
</protein>
<dbReference type="Proteomes" id="UP000010552">
    <property type="component" value="Unassembled WGS sequence"/>
</dbReference>
<dbReference type="GO" id="GO:0003924">
    <property type="term" value="F:GTPase activity"/>
    <property type="evidence" value="ECO:0007669"/>
    <property type="project" value="InterPro"/>
</dbReference>
<dbReference type="GO" id="GO:0003746">
    <property type="term" value="F:translation elongation factor activity"/>
    <property type="evidence" value="ECO:0007669"/>
    <property type="project" value="UniProtKB-KW"/>
</dbReference>
<accession>L5KYL1</accession>
<organism evidence="4 5">
    <name type="scientific">Pteropus alecto</name>
    <name type="common">Black flying fox</name>
    <dbReference type="NCBI Taxonomy" id="9402"/>
    <lineage>
        <taxon>Eukaryota</taxon>
        <taxon>Metazoa</taxon>
        <taxon>Chordata</taxon>
        <taxon>Craniata</taxon>
        <taxon>Vertebrata</taxon>
        <taxon>Euteleostomi</taxon>
        <taxon>Mammalia</taxon>
        <taxon>Eutheria</taxon>
        <taxon>Laurasiatheria</taxon>
        <taxon>Chiroptera</taxon>
        <taxon>Yinpterochiroptera</taxon>
        <taxon>Pteropodoidea</taxon>
        <taxon>Pteropodidae</taxon>
        <taxon>Pteropodinae</taxon>
        <taxon>Pteropus</taxon>
    </lineage>
</organism>
<keyword evidence="5" id="KW-1185">Reference proteome</keyword>
<dbReference type="InterPro" id="IPR050100">
    <property type="entry name" value="TRAFAC_GTPase_members"/>
</dbReference>
<dbReference type="InterPro" id="IPR000795">
    <property type="entry name" value="T_Tr_GTP-bd_dom"/>
</dbReference>
<gene>
    <name evidence="4" type="ORF">PAL_GLEAN10013774</name>
</gene>
<dbReference type="SUPFAM" id="SSF50447">
    <property type="entry name" value="Translation proteins"/>
    <property type="match status" value="1"/>
</dbReference>
<dbReference type="Gene3D" id="3.40.50.300">
    <property type="entry name" value="P-loop containing nucleotide triphosphate hydrolases"/>
    <property type="match status" value="1"/>
</dbReference>
<keyword evidence="4" id="KW-0648">Protein biosynthesis</keyword>
<dbReference type="SUPFAM" id="SSF52540">
    <property type="entry name" value="P-loop containing nucleoside triphosphate hydrolases"/>
    <property type="match status" value="1"/>
</dbReference>
<keyword evidence="1" id="KW-0547">Nucleotide-binding</keyword>
<dbReference type="Gene3D" id="2.40.30.10">
    <property type="entry name" value="Translation factors"/>
    <property type="match status" value="1"/>
</dbReference>
<name>L5KYL1_PTEAL</name>
<reference evidence="5" key="1">
    <citation type="journal article" date="2013" name="Science">
        <title>Comparative analysis of bat genomes provides insight into the evolution of flight and immunity.</title>
        <authorList>
            <person name="Zhang G."/>
            <person name="Cowled C."/>
            <person name="Shi Z."/>
            <person name="Huang Z."/>
            <person name="Bishop-Lilly K.A."/>
            <person name="Fang X."/>
            <person name="Wynne J.W."/>
            <person name="Xiong Z."/>
            <person name="Baker M.L."/>
            <person name="Zhao W."/>
            <person name="Tachedjian M."/>
            <person name="Zhu Y."/>
            <person name="Zhou P."/>
            <person name="Jiang X."/>
            <person name="Ng J."/>
            <person name="Yang L."/>
            <person name="Wu L."/>
            <person name="Xiao J."/>
            <person name="Feng Y."/>
            <person name="Chen Y."/>
            <person name="Sun X."/>
            <person name="Zhang Y."/>
            <person name="Marsh G.A."/>
            <person name="Crameri G."/>
            <person name="Broder C.C."/>
            <person name="Frey K.G."/>
            <person name="Wang L.F."/>
            <person name="Wang J."/>
        </authorList>
    </citation>
    <scope>NUCLEOTIDE SEQUENCE [LARGE SCALE GENOMIC DNA]</scope>
</reference>
<dbReference type="STRING" id="9402.L5KYL1"/>
<sequence length="290" mass="31338">MVKEKTHINIVVTGHVDSGKFTTTGHLIYKCGSMDKRTIEKFEKEAAEVPDQMRAERKRGITVGISLCKFGTSKYYTTIINSPGHRDFHENMIAGSVPVQTDCVVLMVTGGVSEFEVGTSKNGQTRKHALLACALGVKQLIVALNKVDFTEPIYGAVCFQEINALVRGLDGGEEGVKCHWGDSGSSRLYPPARSSGQQAPEAASARLYKIGEVKSVEMHHEALPDALPGYNVGFNVKSVCMKDIYGNVAGDSKNNPSTDAGNFMALVSAQEAEGLKARGVLMVARMLLRN</sequence>
<dbReference type="PROSITE" id="PS00301">
    <property type="entry name" value="G_TR_1"/>
    <property type="match status" value="1"/>
</dbReference>
<evidence type="ECO:0000313" key="4">
    <source>
        <dbReference type="EMBL" id="ELK16477.1"/>
    </source>
</evidence>
<dbReference type="Pfam" id="PF00009">
    <property type="entry name" value="GTP_EFTU"/>
    <property type="match status" value="1"/>
</dbReference>
<evidence type="ECO:0000259" key="3">
    <source>
        <dbReference type="PROSITE" id="PS51722"/>
    </source>
</evidence>
<dbReference type="AlphaFoldDB" id="L5KYL1"/>
<dbReference type="InterPro" id="IPR027417">
    <property type="entry name" value="P-loop_NTPase"/>
</dbReference>
<dbReference type="InParanoid" id="L5KYL1"/>
<dbReference type="EMBL" id="KB030462">
    <property type="protein sequence ID" value="ELK16477.1"/>
    <property type="molecule type" value="Genomic_DNA"/>
</dbReference>
<proteinExistence type="predicted"/>
<keyword evidence="4" id="KW-0251">Elongation factor</keyword>